<dbReference type="AlphaFoldDB" id="A0A0K2UUL1"/>
<dbReference type="EMBL" id="HACA01024602">
    <property type="protein sequence ID" value="CDW41963.1"/>
    <property type="molecule type" value="Transcribed_RNA"/>
</dbReference>
<reference evidence="1" key="1">
    <citation type="submission" date="2014-05" db="EMBL/GenBank/DDBJ databases">
        <authorList>
            <person name="Chronopoulou M."/>
        </authorList>
    </citation>
    <scope>NUCLEOTIDE SEQUENCE</scope>
    <source>
        <tissue evidence="1">Whole organism</tissue>
    </source>
</reference>
<organism evidence="1">
    <name type="scientific">Lepeophtheirus salmonis</name>
    <name type="common">Salmon louse</name>
    <name type="synonym">Caligus salmonis</name>
    <dbReference type="NCBI Taxonomy" id="72036"/>
    <lineage>
        <taxon>Eukaryota</taxon>
        <taxon>Metazoa</taxon>
        <taxon>Ecdysozoa</taxon>
        <taxon>Arthropoda</taxon>
        <taxon>Crustacea</taxon>
        <taxon>Multicrustacea</taxon>
        <taxon>Hexanauplia</taxon>
        <taxon>Copepoda</taxon>
        <taxon>Siphonostomatoida</taxon>
        <taxon>Caligidae</taxon>
        <taxon>Lepeophtheirus</taxon>
    </lineage>
</organism>
<sequence>MLLLFKRTKARRYSPGLLSVVLLWRSVSTSLYGQIYRSNALTILTPKHLRPLSIVVT</sequence>
<evidence type="ECO:0000313" key="1">
    <source>
        <dbReference type="EMBL" id="CDW41963.1"/>
    </source>
</evidence>
<accession>A0A0K2UUL1</accession>
<proteinExistence type="predicted"/>
<protein>
    <submittedName>
        <fullName evidence="1">Uncharacterized protein</fullName>
    </submittedName>
</protein>
<name>A0A0K2UUL1_LEPSM</name>